<dbReference type="EC" id="4.2.1.1" evidence="3"/>
<dbReference type="EMBL" id="JBHTMB010000140">
    <property type="protein sequence ID" value="MFD1234736.1"/>
    <property type="molecule type" value="Genomic_DNA"/>
</dbReference>
<dbReference type="Pfam" id="PF00484">
    <property type="entry name" value="Pro_CA"/>
    <property type="match status" value="1"/>
</dbReference>
<evidence type="ECO:0000256" key="1">
    <source>
        <dbReference type="ARBA" id="ARBA00001947"/>
    </source>
</evidence>
<proteinExistence type="inferred from homology"/>
<evidence type="ECO:0000256" key="3">
    <source>
        <dbReference type="ARBA" id="ARBA00012925"/>
    </source>
</evidence>
<dbReference type="PANTHER" id="PTHR43175:SF3">
    <property type="entry name" value="CARBON DISULFIDE HYDROLASE"/>
    <property type="match status" value="1"/>
</dbReference>
<keyword evidence="9" id="KW-1185">Reference proteome</keyword>
<dbReference type="RefSeq" id="WP_346091360.1">
    <property type="nucleotide sequence ID" value="NZ_BAABKS010000022.1"/>
</dbReference>
<dbReference type="SMART" id="SM00947">
    <property type="entry name" value="Pro_CA"/>
    <property type="match status" value="1"/>
</dbReference>
<comment type="similarity">
    <text evidence="2">Belongs to the beta-class carbonic anhydrase family.</text>
</comment>
<dbReference type="InterPro" id="IPR036874">
    <property type="entry name" value="Carbonic_anhydrase_sf"/>
</dbReference>
<evidence type="ECO:0000256" key="6">
    <source>
        <dbReference type="ARBA" id="ARBA00024993"/>
    </source>
</evidence>
<organism evidence="8 9">
    <name type="scientific">Pseudonocardia benzenivorans</name>
    <dbReference type="NCBI Taxonomy" id="228005"/>
    <lineage>
        <taxon>Bacteria</taxon>
        <taxon>Bacillati</taxon>
        <taxon>Actinomycetota</taxon>
        <taxon>Actinomycetes</taxon>
        <taxon>Pseudonocardiales</taxon>
        <taxon>Pseudonocardiaceae</taxon>
        <taxon>Pseudonocardia</taxon>
    </lineage>
</organism>
<comment type="caution">
    <text evidence="8">The sequence shown here is derived from an EMBL/GenBank/DDBJ whole genome shotgun (WGS) entry which is preliminary data.</text>
</comment>
<evidence type="ECO:0000256" key="4">
    <source>
        <dbReference type="ARBA" id="ARBA00022723"/>
    </source>
</evidence>
<comment type="cofactor">
    <cofactor evidence="1">
        <name>Zn(2+)</name>
        <dbReference type="ChEBI" id="CHEBI:29105"/>
    </cofactor>
</comment>
<protein>
    <recommendedName>
        <fullName evidence="3">carbonic anhydrase</fullName>
        <ecNumber evidence="3">4.2.1.1</ecNumber>
    </recommendedName>
</protein>
<evidence type="ECO:0000256" key="5">
    <source>
        <dbReference type="ARBA" id="ARBA00022833"/>
    </source>
</evidence>
<evidence type="ECO:0000256" key="7">
    <source>
        <dbReference type="ARBA" id="ARBA00048348"/>
    </source>
</evidence>
<dbReference type="Proteomes" id="UP001597182">
    <property type="component" value="Unassembled WGS sequence"/>
</dbReference>
<dbReference type="Gene3D" id="3.40.1050.10">
    <property type="entry name" value="Carbonic anhydrase"/>
    <property type="match status" value="1"/>
</dbReference>
<reference evidence="9" key="1">
    <citation type="journal article" date="2019" name="Int. J. Syst. Evol. Microbiol.">
        <title>The Global Catalogue of Microorganisms (GCM) 10K type strain sequencing project: providing services to taxonomists for standard genome sequencing and annotation.</title>
        <authorList>
            <consortium name="The Broad Institute Genomics Platform"/>
            <consortium name="The Broad Institute Genome Sequencing Center for Infectious Disease"/>
            <person name="Wu L."/>
            <person name="Ma J."/>
        </authorList>
    </citation>
    <scope>NUCLEOTIDE SEQUENCE [LARGE SCALE GENOMIC DNA]</scope>
    <source>
        <strain evidence="9">CCUG 49018</strain>
    </source>
</reference>
<sequence length="181" mass="18892">MTDIADLLERNADFAAGEFAAGPAPTMAPWGRLMVVGCVDPRVDPERVLGLERGEAVVIRNAGGRLTPAALRDMAVLDRVGARANMASGPGGPFNLVILHHTHCGLSLLDPHDDAVAAYFETPLDGVDASALGDPFTSVRADVEIARQSIRRPGHLVSGLVYDVVTGRVEVVVPAAAVPVG</sequence>
<gene>
    <name evidence="8" type="ORF">ACFQ34_15705</name>
</gene>
<name>A0ABW3VI56_9PSEU</name>
<comment type="function">
    <text evidence="6">Catalyzes the reversible hydration of carbon dioxide to form bicarbonate.</text>
</comment>
<dbReference type="SUPFAM" id="SSF53056">
    <property type="entry name" value="beta-carbonic anhydrase, cab"/>
    <property type="match status" value="1"/>
</dbReference>
<dbReference type="InterPro" id="IPR001765">
    <property type="entry name" value="Carbonic_anhydrase"/>
</dbReference>
<evidence type="ECO:0000313" key="9">
    <source>
        <dbReference type="Proteomes" id="UP001597182"/>
    </source>
</evidence>
<keyword evidence="4" id="KW-0479">Metal-binding</keyword>
<accession>A0ABW3VI56</accession>
<evidence type="ECO:0000313" key="8">
    <source>
        <dbReference type="EMBL" id="MFD1234736.1"/>
    </source>
</evidence>
<comment type="catalytic activity">
    <reaction evidence="7">
        <text>hydrogencarbonate + H(+) = CO2 + H2O</text>
        <dbReference type="Rhea" id="RHEA:10748"/>
        <dbReference type="ChEBI" id="CHEBI:15377"/>
        <dbReference type="ChEBI" id="CHEBI:15378"/>
        <dbReference type="ChEBI" id="CHEBI:16526"/>
        <dbReference type="ChEBI" id="CHEBI:17544"/>
        <dbReference type="EC" id="4.2.1.1"/>
    </reaction>
</comment>
<evidence type="ECO:0000256" key="2">
    <source>
        <dbReference type="ARBA" id="ARBA00006217"/>
    </source>
</evidence>
<keyword evidence="5" id="KW-0862">Zinc</keyword>
<dbReference type="PANTHER" id="PTHR43175">
    <property type="entry name" value="CARBONIC ANHYDRASE"/>
    <property type="match status" value="1"/>
</dbReference>